<proteinExistence type="inferred from homology"/>
<dbReference type="Proteomes" id="UP000784294">
    <property type="component" value="Unassembled WGS sequence"/>
</dbReference>
<organism evidence="6 7">
    <name type="scientific">Protopolystoma xenopodis</name>
    <dbReference type="NCBI Taxonomy" id="117903"/>
    <lineage>
        <taxon>Eukaryota</taxon>
        <taxon>Metazoa</taxon>
        <taxon>Spiralia</taxon>
        <taxon>Lophotrochozoa</taxon>
        <taxon>Platyhelminthes</taxon>
        <taxon>Monogenea</taxon>
        <taxon>Polyopisthocotylea</taxon>
        <taxon>Polystomatidea</taxon>
        <taxon>Polystomatidae</taxon>
        <taxon>Protopolystoma</taxon>
    </lineage>
</organism>
<dbReference type="InterPro" id="IPR044674">
    <property type="entry name" value="EDEM1/2/3"/>
</dbReference>
<sequence length="301" mass="33716">MMVYDSCHVVFPKTLLVCSYFVFALVSNCAEAGFFRNNFLNPSSNSHLIEKNAFLSKIKEMFYFGYENYMKHAYPEDELNPTFCRGRGHDFSDRNNININDVLGDYQLTLVDNLDTLAILGNVSEFRKAVNLIINSLSFCKDTIIQIFEGTIRYASYDLTFRVLGGLISAHLLITDSRNRFGLLRPHNYSNELLTLAHDLANRMMAAFESPTSIPFPRIHLGNGRIAGPSNETCLAGAGSLLLEFGTLSLLLNDSTYAVVAKRSVEALWSRRSKVTGLLGKLLLIGMRTKPAVPSEFELET</sequence>
<dbReference type="PANTHER" id="PTHR45679">
    <property type="entry name" value="ER DEGRADATION-ENHANCING ALPHA-MANNOSIDASE-LIKE PROTEIN 2"/>
    <property type="match status" value="1"/>
</dbReference>
<dbReference type="GO" id="GO:1904380">
    <property type="term" value="P:endoplasmic reticulum mannose trimming"/>
    <property type="evidence" value="ECO:0007669"/>
    <property type="project" value="InterPro"/>
</dbReference>
<keyword evidence="5" id="KW-0326">Glycosidase</keyword>
<dbReference type="GO" id="GO:0005509">
    <property type="term" value="F:calcium ion binding"/>
    <property type="evidence" value="ECO:0007669"/>
    <property type="project" value="InterPro"/>
</dbReference>
<accession>A0A3S5CJH3</accession>
<evidence type="ECO:0000256" key="2">
    <source>
        <dbReference type="ARBA" id="ARBA00007658"/>
    </source>
</evidence>
<dbReference type="SUPFAM" id="SSF48225">
    <property type="entry name" value="Seven-hairpin glycosidases"/>
    <property type="match status" value="1"/>
</dbReference>
<gene>
    <name evidence="6" type="ORF">PXEA_LOCUS6802</name>
</gene>
<protein>
    <recommendedName>
        <fullName evidence="5">alpha-1,2-Mannosidase</fullName>
        <ecNumber evidence="5">3.2.1.-</ecNumber>
    </recommendedName>
</protein>
<keyword evidence="4" id="KW-0325">Glycoprotein</keyword>
<evidence type="ECO:0000256" key="3">
    <source>
        <dbReference type="ARBA" id="ARBA00022824"/>
    </source>
</evidence>
<evidence type="ECO:0000256" key="1">
    <source>
        <dbReference type="ARBA" id="ARBA00004240"/>
    </source>
</evidence>
<dbReference type="InterPro" id="IPR036026">
    <property type="entry name" value="Seven-hairpin_glycosidases"/>
</dbReference>
<dbReference type="InterPro" id="IPR001382">
    <property type="entry name" value="Glyco_hydro_47"/>
</dbReference>
<reference evidence="6" key="1">
    <citation type="submission" date="2018-11" db="EMBL/GenBank/DDBJ databases">
        <authorList>
            <consortium name="Pathogen Informatics"/>
        </authorList>
    </citation>
    <scope>NUCLEOTIDE SEQUENCE</scope>
</reference>
<dbReference type="InterPro" id="IPR012341">
    <property type="entry name" value="6hp_glycosidase-like_sf"/>
</dbReference>
<dbReference type="OrthoDB" id="8118055at2759"/>
<comment type="caution">
    <text evidence="6">The sequence shown here is derived from an EMBL/GenBank/DDBJ whole genome shotgun (WGS) entry which is preliminary data.</text>
</comment>
<dbReference type="GO" id="GO:0044322">
    <property type="term" value="C:endoplasmic reticulum quality control compartment"/>
    <property type="evidence" value="ECO:0007669"/>
    <property type="project" value="GOC"/>
</dbReference>
<dbReference type="GO" id="GO:0004571">
    <property type="term" value="F:mannosyl-oligosaccharide 1,2-alpha-mannosidase activity"/>
    <property type="evidence" value="ECO:0007669"/>
    <property type="project" value="InterPro"/>
</dbReference>
<keyword evidence="3" id="KW-0256">Endoplasmic reticulum</keyword>
<dbReference type="GO" id="GO:0005975">
    <property type="term" value="P:carbohydrate metabolic process"/>
    <property type="evidence" value="ECO:0007669"/>
    <property type="project" value="InterPro"/>
</dbReference>
<name>A0A3S5CJH3_9PLAT</name>
<dbReference type="Pfam" id="PF01532">
    <property type="entry name" value="Glyco_hydro_47"/>
    <property type="match status" value="1"/>
</dbReference>
<comment type="subcellular location">
    <subcellularLocation>
        <location evidence="1">Endoplasmic reticulum</location>
    </subcellularLocation>
</comment>
<evidence type="ECO:0000313" key="6">
    <source>
        <dbReference type="EMBL" id="VEL13362.1"/>
    </source>
</evidence>
<evidence type="ECO:0000256" key="5">
    <source>
        <dbReference type="RuleBase" id="RU361193"/>
    </source>
</evidence>
<keyword evidence="7" id="KW-1185">Reference proteome</keyword>
<comment type="similarity">
    <text evidence="2 5">Belongs to the glycosyl hydrolase 47 family.</text>
</comment>
<dbReference type="Gene3D" id="1.50.10.10">
    <property type="match status" value="1"/>
</dbReference>
<dbReference type="AlphaFoldDB" id="A0A3S5CJH3"/>
<keyword evidence="5" id="KW-0378">Hydrolase</keyword>
<evidence type="ECO:0000256" key="4">
    <source>
        <dbReference type="ARBA" id="ARBA00023180"/>
    </source>
</evidence>
<dbReference type="EC" id="3.2.1.-" evidence="5"/>
<dbReference type="PRINTS" id="PR00747">
    <property type="entry name" value="GLYHDRLASE47"/>
</dbReference>
<evidence type="ECO:0000313" key="7">
    <source>
        <dbReference type="Proteomes" id="UP000784294"/>
    </source>
</evidence>
<dbReference type="GO" id="GO:0016020">
    <property type="term" value="C:membrane"/>
    <property type="evidence" value="ECO:0007669"/>
    <property type="project" value="InterPro"/>
</dbReference>
<dbReference type="PANTHER" id="PTHR45679:SF5">
    <property type="entry name" value="ER DEGRADATION-ENHANCING ALPHA-MANNOSIDASE-LIKE PROTEIN 1"/>
    <property type="match status" value="1"/>
</dbReference>
<dbReference type="EMBL" id="CAAALY010017550">
    <property type="protein sequence ID" value="VEL13362.1"/>
    <property type="molecule type" value="Genomic_DNA"/>
</dbReference>